<dbReference type="InterPro" id="IPR037175">
    <property type="entry name" value="KFase_sf"/>
</dbReference>
<evidence type="ECO:0000313" key="2">
    <source>
        <dbReference type="Proteomes" id="UP001169764"/>
    </source>
</evidence>
<reference evidence="1" key="1">
    <citation type="submission" date="2023-07" db="EMBL/GenBank/DDBJ databases">
        <authorList>
            <person name="Kim M."/>
        </authorList>
    </citation>
    <scope>NUCLEOTIDE SEQUENCE</scope>
    <source>
        <strain evidence="1">BIUV-7</strain>
    </source>
</reference>
<dbReference type="PANTHER" id="PTHR34861:SF11">
    <property type="entry name" value="CYCLASE"/>
    <property type="match status" value="1"/>
</dbReference>
<name>A0ABT8Y875_9SPHN</name>
<gene>
    <name evidence="1" type="ORF">Q4F19_09020</name>
</gene>
<accession>A0ABT8Y875</accession>
<dbReference type="InterPro" id="IPR007325">
    <property type="entry name" value="KFase/CYL"/>
</dbReference>
<dbReference type="SUPFAM" id="SSF102198">
    <property type="entry name" value="Putative cyclase"/>
    <property type="match status" value="1"/>
</dbReference>
<protein>
    <submittedName>
        <fullName evidence="1">Cyclase family protein</fullName>
    </submittedName>
</protein>
<sequence length="351" mass="38381">MNDGVLPRWTVRPEGSNWGDFGPDDQLGRLNLVTPERRRIAAQEVLEGIAFCLSLPLDCPRNISLHPRRQPPELGWFLRGTDPTLNYPMERVQAGQDDVVCDDKAVISLQYSTQWDALCHIGMLYDAHGTGEREATYYNGFHAGEHVCGPIDYSHGGTSKDGPYGAHALGIETIAETGLQTRGVMVDLHAHVGLERVAVGYDQLMRILDADRAEVGPGDVLALRTGFDRALLARYDNPAAPFDQQRCSGLDGGDPLLQRWIDESGLVAIVSDNEAVEVLPTSHVAPGAHGPHIPLHNLCLFRLGIPLGEMFLLSDLADWLRAHQRSRFLFTAPPLRLPRAVGSPVTGVGTV</sequence>
<organism evidence="1 2">
    <name type="scientific">Sphingomonas natans</name>
    <dbReference type="NCBI Taxonomy" id="3063330"/>
    <lineage>
        <taxon>Bacteria</taxon>
        <taxon>Pseudomonadati</taxon>
        <taxon>Pseudomonadota</taxon>
        <taxon>Alphaproteobacteria</taxon>
        <taxon>Sphingomonadales</taxon>
        <taxon>Sphingomonadaceae</taxon>
        <taxon>Sphingomonas</taxon>
    </lineage>
</organism>
<dbReference type="Gene3D" id="3.50.30.50">
    <property type="entry name" value="Putative cyclase"/>
    <property type="match status" value="1"/>
</dbReference>
<keyword evidence="2" id="KW-1185">Reference proteome</keyword>
<dbReference type="Pfam" id="PF04199">
    <property type="entry name" value="Cyclase"/>
    <property type="match status" value="1"/>
</dbReference>
<dbReference type="Proteomes" id="UP001169764">
    <property type="component" value="Unassembled WGS sequence"/>
</dbReference>
<dbReference type="PANTHER" id="PTHR34861">
    <property type="match status" value="1"/>
</dbReference>
<proteinExistence type="predicted"/>
<comment type="caution">
    <text evidence="1">The sequence shown here is derived from an EMBL/GenBank/DDBJ whole genome shotgun (WGS) entry which is preliminary data.</text>
</comment>
<dbReference type="EMBL" id="JAUOTP010000003">
    <property type="protein sequence ID" value="MDO6414520.1"/>
    <property type="molecule type" value="Genomic_DNA"/>
</dbReference>
<dbReference type="RefSeq" id="WP_303541744.1">
    <property type="nucleotide sequence ID" value="NZ_JAUOTP010000003.1"/>
</dbReference>
<evidence type="ECO:0000313" key="1">
    <source>
        <dbReference type="EMBL" id="MDO6414520.1"/>
    </source>
</evidence>